<name>A0A0F6SDN5_9BACT</name>
<dbReference type="RefSeq" id="WP_053231178.1">
    <property type="nucleotide sequence ID" value="NZ_CP011125.1"/>
</dbReference>
<dbReference type="PROSITE" id="PS50005">
    <property type="entry name" value="TPR"/>
    <property type="match status" value="1"/>
</dbReference>
<dbReference type="OrthoDB" id="5506532at2"/>
<keyword evidence="5" id="KW-1185">Reference proteome</keyword>
<keyword evidence="3" id="KW-0812">Transmembrane</keyword>
<dbReference type="STRING" id="927083.DB32_000903"/>
<proteinExistence type="predicted"/>
<dbReference type="InterPro" id="IPR011990">
    <property type="entry name" value="TPR-like_helical_dom_sf"/>
</dbReference>
<evidence type="ECO:0000313" key="4">
    <source>
        <dbReference type="EMBL" id="AKF03754.1"/>
    </source>
</evidence>
<keyword evidence="3" id="KW-1133">Transmembrane helix</keyword>
<gene>
    <name evidence="4" type="ORF">DB32_000903</name>
</gene>
<keyword evidence="1" id="KW-0802">TPR repeat</keyword>
<evidence type="ECO:0000256" key="3">
    <source>
        <dbReference type="SAM" id="Phobius"/>
    </source>
</evidence>
<dbReference type="KEGG" id="samy:DB32_000903"/>
<evidence type="ECO:0000256" key="2">
    <source>
        <dbReference type="SAM" id="MobiDB-lite"/>
    </source>
</evidence>
<dbReference type="EMBL" id="CP011125">
    <property type="protein sequence ID" value="AKF03754.1"/>
    <property type="molecule type" value="Genomic_DNA"/>
</dbReference>
<keyword evidence="3" id="KW-0472">Membrane</keyword>
<feature type="repeat" description="TPR" evidence="1">
    <location>
        <begin position="30"/>
        <end position="63"/>
    </location>
</feature>
<evidence type="ECO:0000313" key="5">
    <source>
        <dbReference type="Proteomes" id="UP000034883"/>
    </source>
</evidence>
<dbReference type="AlphaFoldDB" id="A0A0F6SDN5"/>
<dbReference type="Gene3D" id="1.25.40.10">
    <property type="entry name" value="Tetratricopeptide repeat domain"/>
    <property type="match status" value="1"/>
</dbReference>
<feature type="transmembrane region" description="Helical" evidence="3">
    <location>
        <begin position="201"/>
        <end position="222"/>
    </location>
</feature>
<organism evidence="4 5">
    <name type="scientific">Sandaracinus amylolyticus</name>
    <dbReference type="NCBI Taxonomy" id="927083"/>
    <lineage>
        <taxon>Bacteria</taxon>
        <taxon>Pseudomonadati</taxon>
        <taxon>Myxococcota</taxon>
        <taxon>Polyangia</taxon>
        <taxon>Polyangiales</taxon>
        <taxon>Sandaracinaceae</taxon>
        <taxon>Sandaracinus</taxon>
    </lineage>
</organism>
<feature type="compositionally biased region" description="Basic and acidic residues" evidence="2">
    <location>
        <begin position="97"/>
        <end position="121"/>
    </location>
</feature>
<accession>A0A0F6SDN5</accession>
<dbReference type="InterPro" id="IPR019734">
    <property type="entry name" value="TPR_rpt"/>
</dbReference>
<protein>
    <submittedName>
        <fullName evidence="4">Uncharacterized protein</fullName>
    </submittedName>
</protein>
<dbReference type="SUPFAM" id="SSF48452">
    <property type="entry name" value="TPR-like"/>
    <property type="match status" value="1"/>
</dbReference>
<dbReference type="Proteomes" id="UP000034883">
    <property type="component" value="Chromosome"/>
</dbReference>
<evidence type="ECO:0000256" key="1">
    <source>
        <dbReference type="PROSITE-ProRule" id="PRU00339"/>
    </source>
</evidence>
<reference evidence="4 5" key="1">
    <citation type="submission" date="2015-03" db="EMBL/GenBank/DDBJ databases">
        <title>Genome assembly of Sandaracinus amylolyticus DSM 53668.</title>
        <authorList>
            <person name="Sharma G."/>
            <person name="Subramanian S."/>
        </authorList>
    </citation>
    <scope>NUCLEOTIDE SEQUENCE [LARGE SCALE GENOMIC DNA]</scope>
    <source>
        <strain evidence="4 5">DSM 53668</strain>
    </source>
</reference>
<feature type="region of interest" description="Disordered" evidence="2">
    <location>
        <begin position="94"/>
        <end position="139"/>
    </location>
</feature>
<sequence length="250" mass="26126">MRLGFAAIVIIGIGLVAAAPRARAQEDDAARAHFEAGRLHFDRGAYEAAQQEFEAAYELSGRPALLYNLYLTAERLGDFDTAIAHLERFLAEGSPSDEQRAQLEPRLDNLRTRRDRARAGMEPEPEPDPATPPPAPARREGDLVPALVAFGVAGAALVSFAITGGLALAEDDSLSSGCGATDRCTDDEVSTLSALVVAADVSWITAAVAATAGVVLLVTLGLPSGDSERVSLAPFFTPDGSGGVVVMGRL</sequence>